<comment type="caution">
    <text evidence="1">The sequence shown here is derived from an EMBL/GenBank/DDBJ whole genome shotgun (WGS) entry which is preliminary data.</text>
</comment>
<evidence type="ECO:0000313" key="1">
    <source>
        <dbReference type="EMBL" id="KAF9581636.1"/>
    </source>
</evidence>
<evidence type="ECO:0000313" key="2">
    <source>
        <dbReference type="Proteomes" id="UP000780801"/>
    </source>
</evidence>
<organism evidence="1 2">
    <name type="scientific">Lunasporangiospora selenospora</name>
    <dbReference type="NCBI Taxonomy" id="979761"/>
    <lineage>
        <taxon>Eukaryota</taxon>
        <taxon>Fungi</taxon>
        <taxon>Fungi incertae sedis</taxon>
        <taxon>Mucoromycota</taxon>
        <taxon>Mortierellomycotina</taxon>
        <taxon>Mortierellomycetes</taxon>
        <taxon>Mortierellales</taxon>
        <taxon>Mortierellaceae</taxon>
        <taxon>Lunasporangiospora</taxon>
    </lineage>
</organism>
<name>A0A9P6KE77_9FUNG</name>
<dbReference type="AlphaFoldDB" id="A0A9P6KE77"/>
<dbReference type="Proteomes" id="UP000780801">
    <property type="component" value="Unassembled WGS sequence"/>
</dbReference>
<dbReference type="EMBL" id="JAABOA010001394">
    <property type="protein sequence ID" value="KAF9581636.1"/>
    <property type="molecule type" value="Genomic_DNA"/>
</dbReference>
<proteinExistence type="predicted"/>
<sequence>MRSLIGAVAFRQSRTRLAPHAQPRLFISSHLHQPSRRYLHAEKVTVIPEAPYNVVLDIDGVLIKSPGHAFETIIALL</sequence>
<reference evidence="1" key="1">
    <citation type="journal article" date="2020" name="Fungal Divers.">
        <title>Resolving the Mortierellaceae phylogeny through synthesis of multi-gene phylogenetics and phylogenomics.</title>
        <authorList>
            <person name="Vandepol N."/>
            <person name="Liber J."/>
            <person name="Desiro A."/>
            <person name="Na H."/>
            <person name="Kennedy M."/>
            <person name="Barry K."/>
            <person name="Grigoriev I.V."/>
            <person name="Miller A.N."/>
            <person name="O'Donnell K."/>
            <person name="Stajich J.E."/>
            <person name="Bonito G."/>
        </authorList>
    </citation>
    <scope>NUCLEOTIDE SEQUENCE</scope>
    <source>
        <strain evidence="1">KOD1015</strain>
    </source>
</reference>
<keyword evidence="2" id="KW-1185">Reference proteome</keyword>
<gene>
    <name evidence="1" type="ORF">BGW38_001271</name>
</gene>
<accession>A0A9P6KE77</accession>
<protein>
    <submittedName>
        <fullName evidence="1">Uncharacterized protein</fullName>
    </submittedName>
</protein>